<reference evidence="3 4" key="1">
    <citation type="submission" date="2020-08" db="EMBL/GenBank/DDBJ databases">
        <authorList>
            <person name="Newling K."/>
            <person name="Davey J."/>
            <person name="Forrester S."/>
        </authorList>
    </citation>
    <scope>NUCLEOTIDE SEQUENCE [LARGE SCALE GENOMIC DNA]</scope>
    <source>
        <strain evidence="4">Crithidia deanei Carvalho (ATCC PRA-265)</strain>
    </source>
</reference>
<evidence type="ECO:0000256" key="2">
    <source>
        <dbReference type="SAM" id="MobiDB-lite"/>
    </source>
</evidence>
<gene>
    <name evidence="3" type="ORF">ADEAN_000053300</name>
</gene>
<keyword evidence="1" id="KW-0175">Coiled coil</keyword>
<accession>A0A7G2C307</accession>
<proteinExistence type="predicted"/>
<feature type="compositionally biased region" description="Low complexity" evidence="2">
    <location>
        <begin position="18"/>
        <end position="40"/>
    </location>
</feature>
<dbReference type="AlphaFoldDB" id="A0A7G2C307"/>
<protein>
    <submittedName>
        <fullName evidence="3">Uncharacterized protein</fullName>
    </submittedName>
</protein>
<evidence type="ECO:0000256" key="1">
    <source>
        <dbReference type="SAM" id="Coils"/>
    </source>
</evidence>
<organism evidence="3 4">
    <name type="scientific">Angomonas deanei</name>
    <dbReference type="NCBI Taxonomy" id="59799"/>
    <lineage>
        <taxon>Eukaryota</taxon>
        <taxon>Discoba</taxon>
        <taxon>Euglenozoa</taxon>
        <taxon>Kinetoplastea</taxon>
        <taxon>Metakinetoplastina</taxon>
        <taxon>Trypanosomatida</taxon>
        <taxon>Trypanosomatidae</taxon>
        <taxon>Strigomonadinae</taxon>
        <taxon>Angomonas</taxon>
    </lineage>
</organism>
<dbReference type="EMBL" id="LR877145">
    <property type="protein sequence ID" value="CAD2213097.1"/>
    <property type="molecule type" value="Genomic_DNA"/>
</dbReference>
<evidence type="ECO:0000313" key="4">
    <source>
        <dbReference type="Proteomes" id="UP000515908"/>
    </source>
</evidence>
<evidence type="ECO:0000313" key="3">
    <source>
        <dbReference type="EMBL" id="CAD2213097.1"/>
    </source>
</evidence>
<feature type="region of interest" description="Disordered" evidence="2">
    <location>
        <begin position="15"/>
        <end position="52"/>
    </location>
</feature>
<name>A0A7G2C307_9TRYP</name>
<dbReference type="VEuPathDB" id="TriTrypDB:ADEAN_000053300"/>
<sequence length="193" mass="21607">MDLDERKVRAAPFFGITSPLGFNSSSSSSSPVPTSLSKHSVSGAETSYSEETQERVMAPIYRNPNEAEVYRHNAMLQENVETLRALTVTLATELKRAHAQLKANENVKLVNSLFEDPDLKSGRSEVAALQKRVEELEEVVLKKEKIISSLRNRLEASNSELDLRVKPLLQEKNALIQQLIVALDNGRFSKQME</sequence>
<dbReference type="Proteomes" id="UP000515908">
    <property type="component" value="Chromosome 01"/>
</dbReference>
<feature type="coiled-coil region" evidence="1">
    <location>
        <begin position="119"/>
        <end position="153"/>
    </location>
</feature>
<keyword evidence="4" id="KW-1185">Reference proteome</keyword>